<dbReference type="PROSITE" id="PS50082">
    <property type="entry name" value="WD_REPEATS_2"/>
    <property type="match status" value="2"/>
</dbReference>
<sequence length="1842" mass="212093">MEGEPAEDAEADLSSGEENLDDEDNSQEPSEPQKRPEEVKKKIAETFFYTYGDVYSGPYVTDDTEIPTDLLIFKHSFGYDCTRPVNLMIMDRDTVGYIAGNQVILQNLRTKYQKHIRSSHGGGIGFITDFCFFKAHPNKDYFAVGEKGKKPNIVIYTYPSVRPYRILKGSVKHSIFILYRWTTKIEDIGFKLFHYCMGRNFCFIEIANLKRLPIGKEIISVNVELLLSRFLCCFYLFPVYWGLYISLGGTEVAYVFGDFNRTGTLLASVGSSPDYMLTIWDWKQEETLLRSKAFAQDVYKVMFSAENEEHLTTGGSGHIRFWKMALTLTGLKLQGALGRFGKTAVSDIIGFVELPDGKVVSGTEWGNLLLWEGGLIKVELCQVGHKPCHEGPVSQLVFDEGDLYSVGKDGVIRMWNFEVVDTADPVDDTGLVEMEPMNELWLGKNVSLNFITKIHDHEQTFWFAQDTSGAIWKLDLTFSNMTHDPECVCTFHSGAIEAISVSPFTYLMATTALDRSVRIYDFGSNSQVGVMKFKQGGTALTWAPAVVNPEGGLIAVGFEDGVVRIIEVYDPKRLPGHAGWANEIAEINLKQVFKPHAAAVTALAYKPKGDVFATGSKDKTVFFFAIEDEYKPIGFICVPGPVQALQWSPPSHDKSTLLILCENGFAVQVPAPLRGKHDAATTYHIKNLPTQYFHFYSIKSKLKLGEEIARREKEKQEKEKARLEWIKQQKELGLEVQETNEEEPEEEPLPPIYIPEEPSPILCGFYAAPGKFWLSLGGYDSGFLYHCEFSHDNKEDPEKRKDEPFEVIPMENTDNNPIHQISFCSHSLLMFCGMQDGSLRAYPLGEKGLSVGALKDYWYLNLHDNDNGQIRGICCSHDDGCLITCGGDGNIFTFDLWSEEELPKELKVTIPLPRRGLEKEKATEDIKDPDAYTIEEYKQKKEHERKIKEAEEKKNKKREELSALRQDFVYLLQKNQELPKHMQLHREEFEMDRRIFEELDRQTLQRIQLVQKQLAWEHEKQFIGLQKLQTQFRDSLEFTLTVHAIQTNHQISTYSLLTVSEKYGQDKKHEDSKWAVHKEKWTALKEAEQAEEEIHRETSPVHRGSVVFENDAERLKTPEVRKPTTRYIESRRQKIRSLVEKYDALKAKIMKRRAEWHELYKSKPRDNDENSKDAEETKEARENIGCYRLKSATNYTLTENERISTEKKMMQLAILEDLIHKTKVNMNKEIVSLRDLKVSTIDEIKSLVKEVKSIQARLDVSEHLPIPLIPQLHPDEVPEKIVEHNSDVLLKFKEEQEAKAKLKEPLEGCPSSRAFRHVFLQTSPVEEGAPMAQAGDAPAVVTEEQEAFEMEKAEPTEMELEILKREKIKNLYLQETLIKKINTLVINFDAELRLLRHKKLKMDVQMKSADLCCITCCEELLILKKLEVHEDLLEEQICTLINEQEDIHSKLKSYLAQIEDRKCEIVMLEERKKALYASFEASIGENNEFADFLTDILKKEVEYMEKEIGRGAGEENENEEEDDEKPDLKTDKENGGSKSIVFDDSVCPEGCSEDLFLNTIQLRQQRIGIEKALEEEKKVAGDLKKEYNALAKKAKEIETSLDTTNRELEAFQWEKLHRLNELDVVVPLRLHQVQCLVDGEMPRDFSQTLVFTNQSLQYLQKRIVDLRNEKIMQREIHKKAKEQHKQLLQEKKEMEMEIQELEERCNNLMMEKFGRLVDFEAVQVHSVNIPMEQMKVRIMEKEYEHFVELKEWEERIVVLQYQLTKLTRENTSKLHQLNRFCYEKHQLETELESLTTGQGGEFEGTLSADLKETTRLESRLMHMTSKVALLREEISQGGVDEM</sequence>
<dbReference type="PANTHER" id="PTHR14885:SF3">
    <property type="entry name" value="CILIA- AND FLAGELLA-ASSOCIATED PROTEIN 44"/>
    <property type="match status" value="1"/>
</dbReference>
<feature type="compositionally biased region" description="Basic and acidic residues" evidence="10">
    <location>
        <begin position="1526"/>
        <end position="1535"/>
    </location>
</feature>
<keyword evidence="12" id="KW-1185">Reference proteome</keyword>
<protein>
    <submittedName>
        <fullName evidence="11">Cilia-and flagella-associated protein 44</fullName>
    </submittedName>
</protein>
<keyword evidence="4" id="KW-0677">Repeat</keyword>
<dbReference type="Proteomes" id="UP000197619">
    <property type="component" value="Unassembled WGS sequence"/>
</dbReference>
<feature type="coiled-coil region" evidence="9">
    <location>
        <begin position="1573"/>
        <end position="1614"/>
    </location>
</feature>
<feature type="compositionally biased region" description="Acidic residues" evidence="10">
    <location>
        <begin position="1"/>
        <end position="11"/>
    </location>
</feature>
<keyword evidence="6" id="KW-0206">Cytoskeleton</keyword>
<gene>
    <name evidence="11" type="primary">CFAP44</name>
    <name evidence="11" type="ORF">RLOC_00011900</name>
</gene>
<dbReference type="InterPro" id="IPR019775">
    <property type="entry name" value="WD40_repeat_CS"/>
</dbReference>
<feature type="compositionally biased region" description="Acidic residues" evidence="10">
    <location>
        <begin position="1514"/>
        <end position="1525"/>
    </location>
</feature>
<dbReference type="InterPro" id="IPR015943">
    <property type="entry name" value="WD40/YVTN_repeat-like_dom_sf"/>
</dbReference>
<feature type="region of interest" description="Disordered" evidence="10">
    <location>
        <begin position="1508"/>
        <end position="1541"/>
    </location>
</feature>
<evidence type="ECO:0000256" key="4">
    <source>
        <dbReference type="ARBA" id="ARBA00022737"/>
    </source>
</evidence>
<dbReference type="InterPro" id="IPR036322">
    <property type="entry name" value="WD40_repeat_dom_sf"/>
</dbReference>
<keyword evidence="3 8" id="KW-0853">WD repeat</keyword>
<accession>A0A218VCN2</accession>
<proteinExistence type="predicted"/>
<dbReference type="Gene3D" id="2.130.10.10">
    <property type="entry name" value="YVTN repeat-like/Quinoprotein amine dehydrogenase"/>
    <property type="match status" value="4"/>
</dbReference>
<evidence type="ECO:0000313" key="12">
    <source>
        <dbReference type="Proteomes" id="UP000197619"/>
    </source>
</evidence>
<dbReference type="SUPFAM" id="SSF50978">
    <property type="entry name" value="WD40 repeat-like"/>
    <property type="match status" value="2"/>
</dbReference>
<keyword evidence="11" id="KW-0969">Cilium</keyword>
<dbReference type="STRING" id="299123.ENSLSDP00000008115"/>
<feature type="coiled-coil region" evidence="9">
    <location>
        <begin position="1677"/>
        <end position="1711"/>
    </location>
</feature>
<keyword evidence="11" id="KW-0282">Flagellum</keyword>
<organism evidence="11 12">
    <name type="scientific">Lonchura striata</name>
    <name type="common">white-rumped munia</name>
    <dbReference type="NCBI Taxonomy" id="40157"/>
    <lineage>
        <taxon>Eukaryota</taxon>
        <taxon>Metazoa</taxon>
        <taxon>Chordata</taxon>
        <taxon>Craniata</taxon>
        <taxon>Vertebrata</taxon>
        <taxon>Euteleostomi</taxon>
        <taxon>Archelosauria</taxon>
        <taxon>Archosauria</taxon>
        <taxon>Dinosauria</taxon>
        <taxon>Saurischia</taxon>
        <taxon>Theropoda</taxon>
        <taxon>Coelurosauria</taxon>
        <taxon>Aves</taxon>
        <taxon>Neognathae</taxon>
        <taxon>Neoaves</taxon>
        <taxon>Telluraves</taxon>
        <taxon>Australaves</taxon>
        <taxon>Passeriformes</taxon>
        <taxon>Passeroidea</taxon>
        <taxon>Estrildidae</taxon>
        <taxon>Estrildinae</taxon>
        <taxon>Lonchura</taxon>
    </lineage>
</organism>
<feature type="coiled-coil region" evidence="9">
    <location>
        <begin position="1128"/>
        <end position="1155"/>
    </location>
</feature>
<evidence type="ECO:0000256" key="8">
    <source>
        <dbReference type="PROSITE-ProRule" id="PRU00221"/>
    </source>
</evidence>
<keyword evidence="7" id="KW-0966">Cell projection</keyword>
<dbReference type="InterPro" id="IPR001680">
    <property type="entry name" value="WD40_rpt"/>
</dbReference>
<dbReference type="GO" id="GO:0005930">
    <property type="term" value="C:axoneme"/>
    <property type="evidence" value="ECO:0007669"/>
    <property type="project" value="UniProtKB-SubCell"/>
</dbReference>
<dbReference type="Pfam" id="PF00400">
    <property type="entry name" value="WD40"/>
    <property type="match status" value="2"/>
</dbReference>
<keyword evidence="2" id="KW-0963">Cytoplasm</keyword>
<evidence type="ECO:0000256" key="9">
    <source>
        <dbReference type="SAM" id="Coils"/>
    </source>
</evidence>
<evidence type="ECO:0000313" key="11">
    <source>
        <dbReference type="EMBL" id="OWK63837.1"/>
    </source>
</evidence>
<evidence type="ECO:0000256" key="6">
    <source>
        <dbReference type="ARBA" id="ARBA00023212"/>
    </source>
</evidence>
<comment type="caution">
    <text evidence="11">The sequence shown here is derived from an EMBL/GenBank/DDBJ whole genome shotgun (WGS) entry which is preliminary data.</text>
</comment>
<dbReference type="SMART" id="SM00320">
    <property type="entry name" value="WD40"/>
    <property type="match status" value="7"/>
</dbReference>
<evidence type="ECO:0000256" key="5">
    <source>
        <dbReference type="ARBA" id="ARBA00023054"/>
    </source>
</evidence>
<dbReference type="FunFam" id="2.130.10.10:FF:000547">
    <property type="entry name" value="Cilia- and flagella-associated protein 44"/>
    <property type="match status" value="1"/>
</dbReference>
<feature type="repeat" description="WD" evidence="8">
    <location>
        <begin position="593"/>
        <end position="627"/>
    </location>
</feature>
<feature type="coiled-coil region" evidence="9">
    <location>
        <begin position="933"/>
        <end position="967"/>
    </location>
</feature>
<comment type="subcellular location">
    <subcellularLocation>
        <location evidence="1">Cytoplasm</location>
        <location evidence="1">Cytoskeleton</location>
        <location evidence="1">Cilium axoneme</location>
    </subcellularLocation>
</comment>
<reference evidence="11 12" key="1">
    <citation type="submission" date="2017-05" db="EMBL/GenBank/DDBJ databases">
        <title>Genome of assembly of the Bengalese finch, Lonchura striata domestica.</title>
        <authorList>
            <person name="Colquitt B.M."/>
            <person name="Brainard M.S."/>
        </authorList>
    </citation>
    <scope>NUCLEOTIDE SEQUENCE [LARGE SCALE GENOMIC DNA]</scope>
    <source>
        <strain evidence="11">White83orange57</strain>
    </source>
</reference>
<feature type="region of interest" description="Disordered" evidence="10">
    <location>
        <begin position="1"/>
        <end position="39"/>
    </location>
</feature>
<name>A0A218VCN2_9PASE</name>
<dbReference type="PANTHER" id="PTHR14885">
    <property type="entry name" value="CILIA- AND FLAGELLA-ASSOCIATED PROTEIN 43-RELATED"/>
    <property type="match status" value="1"/>
</dbReference>
<dbReference type="PROSITE" id="PS00678">
    <property type="entry name" value="WD_REPEATS_1"/>
    <property type="match status" value="1"/>
</dbReference>
<evidence type="ECO:0000256" key="10">
    <source>
        <dbReference type="SAM" id="MobiDB-lite"/>
    </source>
</evidence>
<dbReference type="GO" id="GO:0003341">
    <property type="term" value="P:cilium movement"/>
    <property type="evidence" value="ECO:0007669"/>
    <property type="project" value="UniProtKB-ARBA"/>
</dbReference>
<evidence type="ECO:0000256" key="3">
    <source>
        <dbReference type="ARBA" id="ARBA00022574"/>
    </source>
</evidence>
<evidence type="ECO:0000256" key="2">
    <source>
        <dbReference type="ARBA" id="ARBA00022490"/>
    </source>
</evidence>
<evidence type="ECO:0000256" key="7">
    <source>
        <dbReference type="ARBA" id="ARBA00023273"/>
    </source>
</evidence>
<dbReference type="EMBL" id="MUZQ01000007">
    <property type="protein sequence ID" value="OWK63837.1"/>
    <property type="molecule type" value="Genomic_DNA"/>
</dbReference>
<feature type="repeat" description="WD" evidence="8">
    <location>
        <begin position="489"/>
        <end position="530"/>
    </location>
</feature>
<keyword evidence="5 9" id="KW-0175">Coiled coil</keyword>
<evidence type="ECO:0000256" key="1">
    <source>
        <dbReference type="ARBA" id="ARBA00004430"/>
    </source>
</evidence>